<comment type="caution">
    <text evidence="6">The sequence shown here is derived from an EMBL/GenBank/DDBJ whole genome shotgun (WGS) entry which is preliminary data.</text>
</comment>
<accession>A0A839EUN2</accession>
<dbReference type="EMBL" id="JACGXN010000011">
    <property type="protein sequence ID" value="MBA8881036.1"/>
    <property type="molecule type" value="Genomic_DNA"/>
</dbReference>
<organism evidence="6 7">
    <name type="scientific">Phyllobacterium myrsinacearum</name>
    <dbReference type="NCBI Taxonomy" id="28101"/>
    <lineage>
        <taxon>Bacteria</taxon>
        <taxon>Pseudomonadati</taxon>
        <taxon>Pseudomonadota</taxon>
        <taxon>Alphaproteobacteria</taxon>
        <taxon>Hyphomicrobiales</taxon>
        <taxon>Phyllobacteriaceae</taxon>
        <taxon>Phyllobacterium</taxon>
    </lineage>
</organism>
<dbReference type="AlphaFoldDB" id="A0A839EUN2"/>
<keyword evidence="7" id="KW-1185">Reference proteome</keyword>
<dbReference type="InterPro" id="IPR036388">
    <property type="entry name" value="WH-like_DNA-bd_sf"/>
</dbReference>
<dbReference type="RefSeq" id="WP_182551664.1">
    <property type="nucleotide sequence ID" value="NZ_JACGXN010000011.1"/>
</dbReference>
<evidence type="ECO:0000313" key="7">
    <source>
        <dbReference type="Proteomes" id="UP000549052"/>
    </source>
</evidence>
<evidence type="ECO:0000256" key="4">
    <source>
        <dbReference type="ARBA" id="ARBA00023163"/>
    </source>
</evidence>
<evidence type="ECO:0000259" key="5">
    <source>
        <dbReference type="PROSITE" id="PS50931"/>
    </source>
</evidence>
<dbReference type="GO" id="GO:0000976">
    <property type="term" value="F:transcription cis-regulatory region binding"/>
    <property type="evidence" value="ECO:0007669"/>
    <property type="project" value="TreeGrafter"/>
</dbReference>
<keyword evidence="3 6" id="KW-0238">DNA-binding</keyword>
<comment type="similarity">
    <text evidence="1">Belongs to the LysR transcriptional regulatory family.</text>
</comment>
<dbReference type="Pfam" id="PF03466">
    <property type="entry name" value="LysR_substrate"/>
    <property type="match status" value="1"/>
</dbReference>
<evidence type="ECO:0000256" key="1">
    <source>
        <dbReference type="ARBA" id="ARBA00009437"/>
    </source>
</evidence>
<dbReference type="PANTHER" id="PTHR30126:SF40">
    <property type="entry name" value="HTH-TYPE TRANSCRIPTIONAL REGULATOR GLTR"/>
    <property type="match status" value="1"/>
</dbReference>
<evidence type="ECO:0000256" key="3">
    <source>
        <dbReference type="ARBA" id="ARBA00023125"/>
    </source>
</evidence>
<feature type="domain" description="HTH lysR-type" evidence="5">
    <location>
        <begin position="1"/>
        <end position="31"/>
    </location>
</feature>
<keyword evidence="2" id="KW-0805">Transcription regulation</keyword>
<protein>
    <submittedName>
        <fullName evidence="6">DNA-binding transcriptional LysR family regulator</fullName>
    </submittedName>
</protein>
<dbReference type="Proteomes" id="UP000549052">
    <property type="component" value="Unassembled WGS sequence"/>
</dbReference>
<evidence type="ECO:0000313" key="6">
    <source>
        <dbReference type="EMBL" id="MBA8881036.1"/>
    </source>
</evidence>
<keyword evidence="4" id="KW-0804">Transcription</keyword>
<dbReference type="InterPro" id="IPR000847">
    <property type="entry name" value="LysR_HTH_N"/>
</dbReference>
<sequence>MCSNVTTRIQQLEAEIGVPLFLHNKKRMTLTTQDESYLDYVDRILKTFKERFLVQEVNSCHAMYACTAAGSCFSIMPRSVVELMRGATAVEEKPLMTVDTYLACRPGFATPAFEAFRDTLVQFSNIRDGSDATN</sequence>
<dbReference type="GO" id="GO:0003700">
    <property type="term" value="F:DNA-binding transcription factor activity"/>
    <property type="evidence" value="ECO:0007669"/>
    <property type="project" value="InterPro"/>
</dbReference>
<proteinExistence type="inferred from homology"/>
<dbReference type="Gene3D" id="1.10.10.10">
    <property type="entry name" value="Winged helix-like DNA-binding domain superfamily/Winged helix DNA-binding domain"/>
    <property type="match status" value="1"/>
</dbReference>
<evidence type="ECO:0000256" key="2">
    <source>
        <dbReference type="ARBA" id="ARBA00023015"/>
    </source>
</evidence>
<gene>
    <name evidence="6" type="ORF">FHW16_004771</name>
</gene>
<reference evidence="6 7" key="1">
    <citation type="submission" date="2020-07" db="EMBL/GenBank/DDBJ databases">
        <title>Genomic Encyclopedia of Type Strains, Phase IV (KMG-V): Genome sequencing to study the core and pangenomes of soil and plant-associated prokaryotes.</title>
        <authorList>
            <person name="Whitman W."/>
        </authorList>
    </citation>
    <scope>NUCLEOTIDE SEQUENCE [LARGE SCALE GENOMIC DNA]</scope>
    <source>
        <strain evidence="6 7">AN3</strain>
    </source>
</reference>
<dbReference type="PROSITE" id="PS50931">
    <property type="entry name" value="HTH_LYSR"/>
    <property type="match status" value="1"/>
</dbReference>
<dbReference type="PANTHER" id="PTHR30126">
    <property type="entry name" value="HTH-TYPE TRANSCRIPTIONAL REGULATOR"/>
    <property type="match status" value="1"/>
</dbReference>
<dbReference type="SUPFAM" id="SSF53850">
    <property type="entry name" value="Periplasmic binding protein-like II"/>
    <property type="match status" value="1"/>
</dbReference>
<name>A0A839EUN2_9HYPH</name>
<dbReference type="InterPro" id="IPR005119">
    <property type="entry name" value="LysR_subst-bd"/>
</dbReference>